<feature type="compositionally biased region" description="Pro residues" evidence="2">
    <location>
        <begin position="589"/>
        <end position="598"/>
    </location>
</feature>
<dbReference type="Proteomes" id="UP000317835">
    <property type="component" value="Chromosome"/>
</dbReference>
<accession>A0A518HBW8</accession>
<feature type="compositionally biased region" description="Low complexity" evidence="2">
    <location>
        <begin position="41"/>
        <end position="64"/>
    </location>
</feature>
<organism evidence="4 5">
    <name type="scientific">Tautonia plasticadhaerens</name>
    <dbReference type="NCBI Taxonomy" id="2527974"/>
    <lineage>
        <taxon>Bacteria</taxon>
        <taxon>Pseudomonadati</taxon>
        <taxon>Planctomycetota</taxon>
        <taxon>Planctomycetia</taxon>
        <taxon>Isosphaerales</taxon>
        <taxon>Isosphaeraceae</taxon>
        <taxon>Tautonia</taxon>
    </lineage>
</organism>
<keyword evidence="5" id="KW-1185">Reference proteome</keyword>
<dbReference type="KEGG" id="tpla:ElP_62790"/>
<dbReference type="SUPFAM" id="SSF48452">
    <property type="entry name" value="TPR-like"/>
    <property type="match status" value="1"/>
</dbReference>
<feature type="chain" id="PRO_5022070727" evidence="3">
    <location>
        <begin position="25"/>
        <end position="625"/>
    </location>
</feature>
<proteinExistence type="predicted"/>
<dbReference type="AlphaFoldDB" id="A0A518HBW8"/>
<dbReference type="PROSITE" id="PS51257">
    <property type="entry name" value="PROKAR_LIPOPROTEIN"/>
    <property type="match status" value="1"/>
</dbReference>
<evidence type="ECO:0000256" key="1">
    <source>
        <dbReference type="PROSITE-ProRule" id="PRU00339"/>
    </source>
</evidence>
<dbReference type="InterPro" id="IPR011990">
    <property type="entry name" value="TPR-like_helical_dom_sf"/>
</dbReference>
<feature type="signal peptide" evidence="3">
    <location>
        <begin position="1"/>
        <end position="24"/>
    </location>
</feature>
<dbReference type="RefSeq" id="WP_145276736.1">
    <property type="nucleotide sequence ID" value="NZ_CP036426.1"/>
</dbReference>
<dbReference type="EMBL" id="CP036426">
    <property type="protein sequence ID" value="QDV38327.1"/>
    <property type="molecule type" value="Genomic_DNA"/>
</dbReference>
<name>A0A518HBW8_9BACT</name>
<dbReference type="PROSITE" id="PS50005">
    <property type="entry name" value="TPR"/>
    <property type="match status" value="1"/>
</dbReference>
<gene>
    <name evidence="4" type="ORF">ElP_62790</name>
</gene>
<evidence type="ECO:0000256" key="3">
    <source>
        <dbReference type="SAM" id="SignalP"/>
    </source>
</evidence>
<evidence type="ECO:0000256" key="2">
    <source>
        <dbReference type="SAM" id="MobiDB-lite"/>
    </source>
</evidence>
<feature type="region of interest" description="Disordered" evidence="2">
    <location>
        <begin position="584"/>
        <end position="625"/>
    </location>
</feature>
<dbReference type="Gene3D" id="1.25.40.10">
    <property type="entry name" value="Tetratricopeptide repeat domain"/>
    <property type="match status" value="1"/>
</dbReference>
<reference evidence="4 5" key="1">
    <citation type="submission" date="2019-02" db="EMBL/GenBank/DDBJ databases">
        <title>Deep-cultivation of Planctomycetes and their phenomic and genomic characterization uncovers novel biology.</title>
        <authorList>
            <person name="Wiegand S."/>
            <person name="Jogler M."/>
            <person name="Boedeker C."/>
            <person name="Pinto D."/>
            <person name="Vollmers J."/>
            <person name="Rivas-Marin E."/>
            <person name="Kohn T."/>
            <person name="Peeters S.H."/>
            <person name="Heuer A."/>
            <person name="Rast P."/>
            <person name="Oberbeckmann S."/>
            <person name="Bunk B."/>
            <person name="Jeske O."/>
            <person name="Meyerdierks A."/>
            <person name="Storesund J.E."/>
            <person name="Kallscheuer N."/>
            <person name="Luecker S."/>
            <person name="Lage O.M."/>
            <person name="Pohl T."/>
            <person name="Merkel B.J."/>
            <person name="Hornburger P."/>
            <person name="Mueller R.-W."/>
            <person name="Bruemmer F."/>
            <person name="Labrenz M."/>
            <person name="Spormann A.M."/>
            <person name="Op den Camp H."/>
            <person name="Overmann J."/>
            <person name="Amann R."/>
            <person name="Jetten M.S.M."/>
            <person name="Mascher T."/>
            <person name="Medema M.H."/>
            <person name="Devos D.P."/>
            <person name="Kaster A.-K."/>
            <person name="Ovreas L."/>
            <person name="Rohde M."/>
            <person name="Galperin M.Y."/>
            <person name="Jogler C."/>
        </authorList>
    </citation>
    <scope>NUCLEOTIDE SEQUENCE [LARGE SCALE GENOMIC DNA]</scope>
    <source>
        <strain evidence="4 5">ElP</strain>
    </source>
</reference>
<feature type="region of interest" description="Disordered" evidence="2">
    <location>
        <begin position="29"/>
        <end position="65"/>
    </location>
</feature>
<evidence type="ECO:0000313" key="5">
    <source>
        <dbReference type="Proteomes" id="UP000317835"/>
    </source>
</evidence>
<keyword evidence="3" id="KW-0732">Signal</keyword>
<keyword evidence="1" id="KW-0802">TPR repeat</keyword>
<dbReference type="InterPro" id="IPR019734">
    <property type="entry name" value="TPR_rpt"/>
</dbReference>
<sequence precursor="true">MRRRRRTPRWLGPVGLASALGILALGCGGGDDDRPPGPAAGGAFAPKAAPGEAGDAPEGGAAARDPFRGVAMDPEMREALLRNVVSLLERAPLTPGGQNIRIATDNLNQYFKGTPDEAFRLSPESGSYLTEEMAKSPFKVEDFEARAFELKDARHIEDCLLYHNIASRVAGPGTTLDRVRRLFDWTVRHVQLVPPDAPIPEILAGQGIRPAPTRPYDVIVRGFASEIPGNAWAERSWVFLALCRQIGVDAAMIGYTTEVEVEVEAEAAAEGGGDEAGEQETKVEVQERPYYWACAALVDGVPYLFDARLGMEIPAPDGGGVATLEQAATDPGVLDRLDLPDPPIPYETEAADLGRVRVFLDSSRGYFAPKMGLLQADLAGANRMVLHRDPAEQREAWASALGGRLEAVELWELPLTVEFRLFTDPAYVRAVQFVNLYFDPQFPLLGARLRQLRGDLADAKQELTRARFRRNVPQAAEGQIDPRAIREIQESLDLFATYYLGLAQIDDEMPDQAIDLFEQSLRLPPQDPAIVRGRPATLLRLGAEANLGMLYDAKEEIGRATYHYSQSNTTPQSHGNLLRANALVFEDPFGPPPPPPGPAEAESEGEEAPEESPGPDSEPEADEAA</sequence>
<feature type="compositionally biased region" description="Acidic residues" evidence="2">
    <location>
        <begin position="601"/>
        <end position="610"/>
    </location>
</feature>
<protein>
    <submittedName>
        <fullName evidence="4">Uncharacterized protein</fullName>
    </submittedName>
</protein>
<dbReference type="OrthoDB" id="212511at2"/>
<evidence type="ECO:0000313" key="4">
    <source>
        <dbReference type="EMBL" id="QDV38327.1"/>
    </source>
</evidence>
<feature type="repeat" description="TPR" evidence="1">
    <location>
        <begin position="494"/>
        <end position="527"/>
    </location>
</feature>